<dbReference type="RefSeq" id="WP_148986898.1">
    <property type="nucleotide sequence ID" value="NZ_VTEV01000001.1"/>
</dbReference>
<dbReference type="Gene3D" id="3.40.50.720">
    <property type="entry name" value="NAD(P)-binding Rossmann-like Domain"/>
    <property type="match status" value="1"/>
</dbReference>
<evidence type="ECO:0000313" key="3">
    <source>
        <dbReference type="Proteomes" id="UP000322524"/>
    </source>
</evidence>
<dbReference type="GO" id="GO:0035336">
    <property type="term" value="P:long-chain fatty-acyl-CoA metabolic process"/>
    <property type="evidence" value="ECO:0007669"/>
    <property type="project" value="TreeGrafter"/>
</dbReference>
<evidence type="ECO:0000259" key="1">
    <source>
        <dbReference type="Pfam" id="PF07993"/>
    </source>
</evidence>
<dbReference type="OrthoDB" id="9807212at2"/>
<proteinExistence type="predicted"/>
<dbReference type="Pfam" id="PF07993">
    <property type="entry name" value="NAD_binding_4"/>
    <property type="match status" value="1"/>
</dbReference>
<name>A0A5D4T6U6_9BACI</name>
<dbReference type="EMBL" id="VTEV01000001">
    <property type="protein sequence ID" value="TYS70999.1"/>
    <property type="molecule type" value="Genomic_DNA"/>
</dbReference>
<dbReference type="GO" id="GO:0080019">
    <property type="term" value="F:alcohol-forming very long-chain fatty acyl-CoA reductase activity"/>
    <property type="evidence" value="ECO:0007669"/>
    <property type="project" value="InterPro"/>
</dbReference>
<dbReference type="AlphaFoldDB" id="A0A5D4T6U6"/>
<protein>
    <submittedName>
        <fullName evidence="2">SDR family oxidoreductase</fullName>
    </submittedName>
</protein>
<gene>
    <name evidence="2" type="ORF">FZC76_03645</name>
</gene>
<dbReference type="InterPro" id="IPR013120">
    <property type="entry name" value="FAR_NAD-bd"/>
</dbReference>
<accession>A0A5D4T6U6</accession>
<dbReference type="SUPFAM" id="SSF51735">
    <property type="entry name" value="NAD(P)-binding Rossmann-fold domains"/>
    <property type="match status" value="1"/>
</dbReference>
<dbReference type="InterPro" id="IPR026055">
    <property type="entry name" value="FAR"/>
</dbReference>
<dbReference type="Proteomes" id="UP000322524">
    <property type="component" value="Unassembled WGS sequence"/>
</dbReference>
<dbReference type="STRING" id="79883.GCA_001636495_03467"/>
<evidence type="ECO:0000313" key="2">
    <source>
        <dbReference type="EMBL" id="TYS70999.1"/>
    </source>
</evidence>
<dbReference type="InterPro" id="IPR036291">
    <property type="entry name" value="NAD(P)-bd_dom_sf"/>
</dbReference>
<sequence>MSGYFFTGFPGFICQELVRELLLTKQNVTNIFLLVLPTQKSMSVPIIHTYQQQFPETTFHLMEGDITQPDLNMNTEDQQLVQEQTNYVYHLAAIYDLAVKKEIAYQVNVTGTKQVLKWVKKLTNLERFIYFSTAYVAGKREGKIREKELIHEASFKNHYEETKYLAEILVDREKEQLPITIIRPGIVKGHSQTGETTKFDGPYLMLNFLHSLRFLPLIPHLGKGEAEFNVVPIDYIVKSTCYLTHSKRAQGKTLHLTNPEPISIREAYTVLMEKFLKKAPTGSIPLPLARTFLRVPTARKWLKVEREALDYFTWKGSFDCSEARMLLDDADINCPSFHVTADMMVKYYNEHKYDQMKHIHIS</sequence>
<feature type="domain" description="Thioester reductase (TE)" evidence="1">
    <location>
        <begin position="7"/>
        <end position="239"/>
    </location>
</feature>
<organism evidence="2 3">
    <name type="scientific">Sutcliffiella horikoshii</name>
    <dbReference type="NCBI Taxonomy" id="79883"/>
    <lineage>
        <taxon>Bacteria</taxon>
        <taxon>Bacillati</taxon>
        <taxon>Bacillota</taxon>
        <taxon>Bacilli</taxon>
        <taxon>Bacillales</taxon>
        <taxon>Bacillaceae</taxon>
        <taxon>Sutcliffiella</taxon>
    </lineage>
</organism>
<dbReference type="PANTHER" id="PTHR11011">
    <property type="entry name" value="MALE STERILITY PROTEIN 2-RELATED"/>
    <property type="match status" value="1"/>
</dbReference>
<comment type="caution">
    <text evidence="2">The sequence shown here is derived from an EMBL/GenBank/DDBJ whole genome shotgun (WGS) entry which is preliminary data.</text>
</comment>
<dbReference type="PANTHER" id="PTHR11011:SF45">
    <property type="entry name" value="FATTY ACYL-COA REDUCTASE CG8306-RELATED"/>
    <property type="match status" value="1"/>
</dbReference>
<reference evidence="2 3" key="1">
    <citation type="submission" date="2019-08" db="EMBL/GenBank/DDBJ databases">
        <title>Bacillus genomes from the desert of Cuatro Cienegas, Coahuila.</title>
        <authorList>
            <person name="Olmedo-Alvarez G."/>
        </authorList>
    </citation>
    <scope>NUCLEOTIDE SEQUENCE [LARGE SCALE GENOMIC DNA]</scope>
    <source>
        <strain evidence="2 3">CH28_1T</strain>
    </source>
</reference>
<dbReference type="CDD" id="cd05263">
    <property type="entry name" value="MupV_like_SDR_e"/>
    <property type="match status" value="1"/>
</dbReference>